<dbReference type="AlphaFoldDB" id="A0A5D4JDJ1"/>
<protein>
    <submittedName>
        <fullName evidence="2">Uncharacterized protein</fullName>
    </submittedName>
</protein>
<keyword evidence="3" id="KW-1185">Reference proteome</keyword>
<evidence type="ECO:0000313" key="3">
    <source>
        <dbReference type="Proteomes" id="UP000323242"/>
    </source>
</evidence>
<dbReference type="EMBL" id="VSZQ01000088">
    <property type="protein sequence ID" value="TYR63272.1"/>
    <property type="molecule type" value="Genomic_DNA"/>
</dbReference>
<evidence type="ECO:0000313" key="2">
    <source>
        <dbReference type="EMBL" id="TYR63272.1"/>
    </source>
</evidence>
<dbReference type="RefSeq" id="WP_148903096.1">
    <property type="nucleotide sequence ID" value="NZ_VSZQ01000088.1"/>
</dbReference>
<proteinExistence type="predicted"/>
<dbReference type="Proteomes" id="UP000323242">
    <property type="component" value="Unassembled WGS sequence"/>
</dbReference>
<evidence type="ECO:0000256" key="1">
    <source>
        <dbReference type="SAM" id="MobiDB-lite"/>
    </source>
</evidence>
<comment type="caution">
    <text evidence="2">The sequence shown here is derived from an EMBL/GenBank/DDBJ whole genome shotgun (WGS) entry which is preliminary data.</text>
</comment>
<reference evidence="2 3" key="1">
    <citation type="submission" date="2019-08" db="EMBL/GenBank/DDBJ databases">
        <title>Draft genome for granaticin producer strain Streptomyces parvus C05.</title>
        <authorList>
            <person name="Gonzalez-Pimentel J.L."/>
        </authorList>
    </citation>
    <scope>NUCLEOTIDE SEQUENCE [LARGE SCALE GENOMIC DNA]</scope>
    <source>
        <strain evidence="2 3">C05</strain>
    </source>
</reference>
<gene>
    <name evidence="2" type="ORF">FY004_17695</name>
</gene>
<feature type="compositionally biased region" description="Acidic residues" evidence="1">
    <location>
        <begin position="1"/>
        <end position="14"/>
    </location>
</feature>
<accession>A0A5D4JDJ1</accession>
<name>A0A5D4JDJ1_9ACTN</name>
<organism evidence="2 3">
    <name type="scientific">Streptomyces parvus</name>
    <dbReference type="NCBI Taxonomy" id="66428"/>
    <lineage>
        <taxon>Bacteria</taxon>
        <taxon>Bacillati</taxon>
        <taxon>Actinomycetota</taxon>
        <taxon>Actinomycetes</taxon>
        <taxon>Kitasatosporales</taxon>
        <taxon>Streptomycetaceae</taxon>
        <taxon>Streptomyces</taxon>
    </lineage>
</organism>
<sequence length="265" mass="29521">MNVAFFEEEPDEPEEPGRRQDQGAPVPEPLHAWRERGYAVGEARRWIADGFGLDDADRWRTSGVYKPDEAREWRTAGATPYTVDRMLRAGMTPRDAVRWREFGVPAAEAAERHLAGEDPRPQRWTERLRPGRSRRGVGRTLDEQEAATMRAMLRAGIPAEKARPYIDLGWHGTEAVAWAERSLDAGEAKLFHALGFSPAEAQRVAAQGTDAISVMTDWWRVGVPIDEVSAWCGAGFTAEEAADLRRQGVDVEQARVMRALTDSGG</sequence>
<feature type="region of interest" description="Disordered" evidence="1">
    <location>
        <begin position="1"/>
        <end position="30"/>
    </location>
</feature>